<evidence type="ECO:0000313" key="1">
    <source>
        <dbReference type="EMBL" id="XBJ29488.1"/>
    </source>
</evidence>
<accession>A0AAU7E8F4</accession>
<gene>
    <name evidence="1" type="ORF">AAH949_01240</name>
</gene>
<sequence length="159" mass="18564">MMLSTILPPNEFLDDYVLNIQFYKLAGISKNAYKFWKNAQVAKYQGTRTIFLHKNYILSKYQDIVKQCANLNGYVLASAFCSFTTLAPSHLVESNNSQIYQLLDIQEICGIKFVNLKAFYDFLGLEYDKYIYIEKCHFFSPTPFEKRIKITDSMCVGYY</sequence>
<dbReference type="EMBL" id="CP155620">
    <property type="protein sequence ID" value="XBJ29488.1"/>
    <property type="molecule type" value="Genomic_DNA"/>
</dbReference>
<reference evidence="1" key="1">
    <citation type="submission" date="2024-05" db="EMBL/GenBank/DDBJ databases">
        <title>Campylobacter coli isolated from environmental waters in Slovenia.</title>
        <authorList>
            <person name="Zautner A.E."/>
            <person name="Bunk B."/>
            <person name="Riedel T."/>
            <person name="Sproeer C."/>
        </authorList>
    </citation>
    <scope>NUCLEOTIDE SEQUENCE</scope>
    <source>
        <strain evidence="1">CCS1377</strain>
    </source>
</reference>
<proteinExistence type="predicted"/>
<dbReference type="RefSeq" id="WP_134237565.1">
    <property type="nucleotide sequence ID" value="NZ_CP155620.1"/>
</dbReference>
<name>A0AAU7E8F4_9BACT</name>
<dbReference type="AlphaFoldDB" id="A0AAU7E8F4"/>
<organism evidence="1">
    <name type="scientific">Campylobacter sp. CCS1377</name>
    <dbReference type="NCBI Taxonomy" id="3158229"/>
    <lineage>
        <taxon>Bacteria</taxon>
        <taxon>Pseudomonadati</taxon>
        <taxon>Campylobacterota</taxon>
        <taxon>Epsilonproteobacteria</taxon>
        <taxon>Campylobacterales</taxon>
        <taxon>Campylobacteraceae</taxon>
        <taxon>Campylobacter</taxon>
    </lineage>
</organism>
<protein>
    <submittedName>
        <fullName evidence="1">Cysteine permease</fullName>
    </submittedName>
</protein>